<evidence type="ECO:0000256" key="4">
    <source>
        <dbReference type="ARBA" id="ARBA00022777"/>
    </source>
</evidence>
<sequence length="324" mass="32585">MIVTVTANPSVDRTIVLPGELVRGSVIRAADARVEPGGKGVNVSRAVQMAGAATTAILPARSGDPLLVGLDAVGLVHRTVDVAVDVRSNLTITEPDGTTTKLNLPGAVMSAAELAEMTRLVLDSASTATWVALCGSLPPGVPDDWYADLADRLSSMPCRVAVDTSGSPLTAVRAAMPAVSVDLIKPNSEELCEITGADLAALEQAADAGDFGPTHDAARALHDLAGCAVLATLGAAGAMLVTETGAWRATPPPMIPVSTVGAGDATLAGYLLATLDDAAPADALRRAVAYGSAAAGLAGTQPPRPTDLALSAVRVSEVATPHAV</sequence>
<evidence type="ECO:0000256" key="1">
    <source>
        <dbReference type="ARBA" id="ARBA00010688"/>
    </source>
</evidence>
<evidence type="ECO:0000313" key="9">
    <source>
        <dbReference type="Proteomes" id="UP001432128"/>
    </source>
</evidence>
<evidence type="ECO:0000259" key="7">
    <source>
        <dbReference type="Pfam" id="PF00294"/>
    </source>
</evidence>
<evidence type="ECO:0000256" key="5">
    <source>
        <dbReference type="ARBA" id="ARBA00022840"/>
    </source>
</evidence>
<dbReference type="Pfam" id="PF00294">
    <property type="entry name" value="PfkB"/>
    <property type="match status" value="1"/>
</dbReference>
<name>A0AAU4K395_9NOCA</name>
<dbReference type="InterPro" id="IPR029056">
    <property type="entry name" value="Ribokinase-like"/>
</dbReference>
<evidence type="ECO:0000313" key="8">
    <source>
        <dbReference type="EMBL" id="WUM20502.1"/>
    </source>
</evidence>
<dbReference type="RefSeq" id="WP_328857794.1">
    <property type="nucleotide sequence ID" value="NZ_CP108021.1"/>
</dbReference>
<dbReference type="NCBIfam" id="TIGR03168">
    <property type="entry name" value="1-PFK"/>
    <property type="match status" value="1"/>
</dbReference>
<dbReference type="AlphaFoldDB" id="A0AAU4K395"/>
<dbReference type="PIRSF" id="PIRSF000535">
    <property type="entry name" value="1PFK/6PFK/LacC"/>
    <property type="match status" value="1"/>
</dbReference>
<dbReference type="InterPro" id="IPR017583">
    <property type="entry name" value="Tagatose/fructose_Pkinase"/>
</dbReference>
<evidence type="ECO:0000256" key="2">
    <source>
        <dbReference type="ARBA" id="ARBA00022679"/>
    </source>
</evidence>
<dbReference type="PANTHER" id="PTHR46566:SF5">
    <property type="entry name" value="1-PHOSPHOFRUCTOKINASE"/>
    <property type="match status" value="1"/>
</dbReference>
<dbReference type="CDD" id="cd01164">
    <property type="entry name" value="FruK_PfkB_like"/>
    <property type="match status" value="1"/>
</dbReference>
<gene>
    <name evidence="8" type="ORF">OG579_01230</name>
</gene>
<dbReference type="KEGG" id="whr:OG579_01230"/>
<dbReference type="EMBL" id="CP108021">
    <property type="protein sequence ID" value="WUM20502.1"/>
    <property type="molecule type" value="Genomic_DNA"/>
</dbReference>
<reference evidence="8 9" key="1">
    <citation type="submission" date="2022-10" db="EMBL/GenBank/DDBJ databases">
        <title>The complete genomes of actinobacterial strains from the NBC collection.</title>
        <authorList>
            <person name="Joergensen T.S."/>
            <person name="Alvarez Arevalo M."/>
            <person name="Sterndorff E.B."/>
            <person name="Faurdal D."/>
            <person name="Vuksanovic O."/>
            <person name="Mourched A.-S."/>
            <person name="Charusanti P."/>
            <person name="Shaw S."/>
            <person name="Blin K."/>
            <person name="Weber T."/>
        </authorList>
    </citation>
    <scope>NUCLEOTIDE SEQUENCE [LARGE SCALE GENOMIC DNA]</scope>
    <source>
        <strain evidence="8 9">NBC_00319</strain>
    </source>
</reference>
<keyword evidence="9" id="KW-1185">Reference proteome</keyword>
<organism evidence="8 9">
    <name type="scientific">Williamsia herbipolensis</name>
    <dbReference type="NCBI Taxonomy" id="1603258"/>
    <lineage>
        <taxon>Bacteria</taxon>
        <taxon>Bacillati</taxon>
        <taxon>Actinomycetota</taxon>
        <taxon>Actinomycetes</taxon>
        <taxon>Mycobacteriales</taxon>
        <taxon>Nocardiaceae</taxon>
        <taxon>Williamsia</taxon>
    </lineage>
</organism>
<evidence type="ECO:0000256" key="6">
    <source>
        <dbReference type="PIRNR" id="PIRNR000535"/>
    </source>
</evidence>
<evidence type="ECO:0000256" key="3">
    <source>
        <dbReference type="ARBA" id="ARBA00022741"/>
    </source>
</evidence>
<keyword evidence="4" id="KW-0418">Kinase</keyword>
<dbReference type="GO" id="GO:0005829">
    <property type="term" value="C:cytosol"/>
    <property type="evidence" value="ECO:0007669"/>
    <property type="project" value="TreeGrafter"/>
</dbReference>
<dbReference type="GO" id="GO:0008443">
    <property type="term" value="F:phosphofructokinase activity"/>
    <property type="evidence" value="ECO:0007669"/>
    <property type="project" value="TreeGrafter"/>
</dbReference>
<keyword evidence="5" id="KW-0067">ATP-binding</keyword>
<dbReference type="InterPro" id="IPR002173">
    <property type="entry name" value="Carboh/pur_kinase_PfkB_CS"/>
</dbReference>
<proteinExistence type="inferred from homology"/>
<dbReference type="PANTHER" id="PTHR46566">
    <property type="entry name" value="1-PHOSPHOFRUCTOKINASE-RELATED"/>
    <property type="match status" value="1"/>
</dbReference>
<dbReference type="Gene3D" id="3.40.1190.20">
    <property type="match status" value="1"/>
</dbReference>
<dbReference type="InterPro" id="IPR011611">
    <property type="entry name" value="PfkB_dom"/>
</dbReference>
<dbReference type="GO" id="GO:0005524">
    <property type="term" value="F:ATP binding"/>
    <property type="evidence" value="ECO:0007669"/>
    <property type="project" value="UniProtKB-KW"/>
</dbReference>
<accession>A0AAU4K395</accession>
<feature type="domain" description="Carbohydrate kinase PfkB" evidence="7">
    <location>
        <begin position="8"/>
        <end position="306"/>
    </location>
</feature>
<keyword evidence="2 6" id="KW-0808">Transferase</keyword>
<dbReference type="PROSITE" id="PS00584">
    <property type="entry name" value="PFKB_KINASES_2"/>
    <property type="match status" value="1"/>
</dbReference>
<protein>
    <submittedName>
        <fullName evidence="8">1-phosphofructokinase family hexose kinase</fullName>
    </submittedName>
</protein>
<dbReference type="Proteomes" id="UP001432128">
    <property type="component" value="Chromosome"/>
</dbReference>
<comment type="similarity">
    <text evidence="1">Belongs to the carbohydrate kinase PfkB family.</text>
</comment>
<keyword evidence="3" id="KW-0547">Nucleotide-binding</keyword>
<dbReference type="SUPFAM" id="SSF53613">
    <property type="entry name" value="Ribokinase-like"/>
    <property type="match status" value="1"/>
</dbReference>